<feature type="region of interest" description="Disordered" evidence="1">
    <location>
        <begin position="1"/>
        <end position="135"/>
    </location>
</feature>
<feature type="compositionally biased region" description="Low complexity" evidence="1">
    <location>
        <begin position="27"/>
        <end position="76"/>
    </location>
</feature>
<evidence type="ECO:0000313" key="2">
    <source>
        <dbReference type="EMBL" id="KUL32653.1"/>
    </source>
</evidence>
<gene>
    <name evidence="2" type="ORF">ADL15_19245</name>
</gene>
<sequence length="239" mass="24653">MLAGGAFLALQTRGTQQESLPEPPPMAAATETAPVPSTPEVSASAGGPSSAVASGSGSAPASVAASTGRGSAAGSAADEKPAKKSSDDDHENQVTKKSAKEIRKEIEEARAKAEADGFDLQRPPKAKGESAAKAGDAIKEWTEPTDNGSVRVTTARHDLTDSSTLLLAGDRGKSVGAGVNCTNKVRFTRDAPVTERPTLLMCWKTSSSRSVVTMMAAPDGKPSADDNISIIDREWAKLH</sequence>
<reference evidence="2 3" key="1">
    <citation type="submission" date="2015-10" db="EMBL/GenBank/DDBJ databases">
        <authorList>
            <person name="Gilbert D.G."/>
        </authorList>
    </citation>
    <scope>NUCLEOTIDE SEQUENCE [LARGE SCALE GENOMIC DNA]</scope>
    <source>
        <strain evidence="2 3">NRRL B-16712</strain>
    </source>
</reference>
<proteinExistence type="predicted"/>
<dbReference type="AlphaFoldDB" id="A0A101JT54"/>
<organism evidence="2 3">
    <name type="scientific">Actinoplanes awajinensis subsp. mycoplanecinus</name>
    <dbReference type="NCBI Taxonomy" id="135947"/>
    <lineage>
        <taxon>Bacteria</taxon>
        <taxon>Bacillati</taxon>
        <taxon>Actinomycetota</taxon>
        <taxon>Actinomycetes</taxon>
        <taxon>Micromonosporales</taxon>
        <taxon>Micromonosporaceae</taxon>
        <taxon>Actinoplanes</taxon>
    </lineage>
</organism>
<dbReference type="Proteomes" id="UP000053244">
    <property type="component" value="Unassembled WGS sequence"/>
</dbReference>
<comment type="caution">
    <text evidence="2">The sequence shown here is derived from an EMBL/GenBank/DDBJ whole genome shotgun (WGS) entry which is preliminary data.</text>
</comment>
<keyword evidence="3" id="KW-1185">Reference proteome</keyword>
<feature type="compositionally biased region" description="Basic and acidic residues" evidence="1">
    <location>
        <begin position="126"/>
        <end position="135"/>
    </location>
</feature>
<feature type="compositionally biased region" description="Basic and acidic residues" evidence="1">
    <location>
        <begin position="77"/>
        <end position="115"/>
    </location>
</feature>
<dbReference type="EMBL" id="LLZH01000167">
    <property type="protein sequence ID" value="KUL32653.1"/>
    <property type="molecule type" value="Genomic_DNA"/>
</dbReference>
<name>A0A101JT54_9ACTN</name>
<protein>
    <submittedName>
        <fullName evidence="2">Uncharacterized protein</fullName>
    </submittedName>
</protein>
<evidence type="ECO:0000256" key="1">
    <source>
        <dbReference type="SAM" id="MobiDB-lite"/>
    </source>
</evidence>
<accession>A0A101JT54</accession>
<evidence type="ECO:0000313" key="3">
    <source>
        <dbReference type="Proteomes" id="UP000053244"/>
    </source>
</evidence>